<evidence type="ECO:0000313" key="2">
    <source>
        <dbReference type="Proteomes" id="UP000021816"/>
    </source>
</evidence>
<dbReference type="Proteomes" id="UP000021816">
    <property type="component" value="Unassembled WGS sequence"/>
</dbReference>
<evidence type="ECO:0000313" key="1">
    <source>
        <dbReference type="EMBL" id="EXI78840.1"/>
    </source>
</evidence>
<reference evidence="1 2" key="1">
    <citation type="submission" date="2014-02" db="EMBL/GenBank/DDBJ databases">
        <title>Expanding our view of genomic diversity in Candidatus Accumulibacter clades.</title>
        <authorList>
            <person name="Skennerton C.T."/>
            <person name="Barr J.J."/>
            <person name="Slater F.R."/>
            <person name="Bond P.L."/>
            <person name="Tyson G.W."/>
        </authorList>
    </citation>
    <scope>NUCLEOTIDE SEQUENCE [LARGE SCALE GENOMIC DNA]</scope>
    <source>
        <strain evidence="2">BA-92</strain>
    </source>
</reference>
<dbReference type="SUPFAM" id="SSF101898">
    <property type="entry name" value="NHL repeat"/>
    <property type="match status" value="1"/>
</dbReference>
<accession>A0A011PPN5</accession>
<dbReference type="Gene3D" id="2.130.10.10">
    <property type="entry name" value="YVTN repeat-like/Quinoprotein amine dehydrogenase"/>
    <property type="match status" value="1"/>
</dbReference>
<dbReference type="PATRIC" id="fig|1454003.3.peg.2811"/>
<name>A0A011PPN5_9PROT</name>
<dbReference type="EMBL" id="JEMX01000064">
    <property type="protein sequence ID" value="EXI78840.1"/>
    <property type="molecule type" value="Genomic_DNA"/>
</dbReference>
<organism evidence="1 2">
    <name type="scientific">Candidatus Accumulibacter appositus</name>
    <dbReference type="NCBI Taxonomy" id="1454003"/>
    <lineage>
        <taxon>Bacteria</taxon>
        <taxon>Pseudomonadati</taxon>
        <taxon>Pseudomonadota</taxon>
        <taxon>Betaproteobacteria</taxon>
        <taxon>Candidatus Accumulibacter</taxon>
    </lineage>
</organism>
<proteinExistence type="predicted"/>
<dbReference type="AlphaFoldDB" id="A0A011PPN5"/>
<comment type="caution">
    <text evidence="1">The sequence shown here is derived from an EMBL/GenBank/DDBJ whole genome shotgun (WGS) entry which is preliminary data.</text>
</comment>
<protein>
    <submittedName>
        <fullName evidence="1">Uncharacterized protein</fullName>
    </submittedName>
</protein>
<sequence length="103" mass="10753">MATNQLVEIDPASGLTVDRFGLAQAVGYNSGLAIDPLSGNFWIGADSGGSELVEIDRTGSEIRRVDLSSQDVKNNEIAGLAFAPDGSLRVASALGVVYRVDLT</sequence>
<dbReference type="InterPro" id="IPR015943">
    <property type="entry name" value="WD40/YVTN_repeat-like_dom_sf"/>
</dbReference>
<gene>
    <name evidence="1" type="ORF">AW10_02754</name>
</gene>